<dbReference type="EMBL" id="QBLH01003819">
    <property type="protein sequence ID" value="TGZ32523.1"/>
    <property type="molecule type" value="Genomic_DNA"/>
</dbReference>
<evidence type="ECO:0000313" key="2">
    <source>
        <dbReference type="EMBL" id="TGZ32523.1"/>
    </source>
</evidence>
<keyword evidence="1" id="KW-0472">Membrane</keyword>
<keyword evidence="1" id="KW-1133">Transmembrane helix</keyword>
<dbReference type="AlphaFoldDB" id="A0A4S2JB48"/>
<keyword evidence="3" id="KW-1185">Reference proteome</keyword>
<dbReference type="Proteomes" id="UP000310200">
    <property type="component" value="Unassembled WGS sequence"/>
</dbReference>
<evidence type="ECO:0000256" key="1">
    <source>
        <dbReference type="SAM" id="Phobius"/>
    </source>
</evidence>
<organism evidence="2 3">
    <name type="scientific">Temnothorax longispinosus</name>
    <dbReference type="NCBI Taxonomy" id="300112"/>
    <lineage>
        <taxon>Eukaryota</taxon>
        <taxon>Metazoa</taxon>
        <taxon>Ecdysozoa</taxon>
        <taxon>Arthropoda</taxon>
        <taxon>Hexapoda</taxon>
        <taxon>Insecta</taxon>
        <taxon>Pterygota</taxon>
        <taxon>Neoptera</taxon>
        <taxon>Endopterygota</taxon>
        <taxon>Hymenoptera</taxon>
        <taxon>Apocrita</taxon>
        <taxon>Aculeata</taxon>
        <taxon>Formicoidea</taxon>
        <taxon>Formicidae</taxon>
        <taxon>Myrmicinae</taxon>
        <taxon>Temnothorax</taxon>
    </lineage>
</organism>
<protein>
    <submittedName>
        <fullName evidence="2">Uncharacterized protein</fullName>
    </submittedName>
</protein>
<proteinExistence type="predicted"/>
<gene>
    <name evidence="2" type="ORF">DBV15_05389</name>
</gene>
<evidence type="ECO:0000313" key="3">
    <source>
        <dbReference type="Proteomes" id="UP000310200"/>
    </source>
</evidence>
<sequence length="160" mass="18626">MYPAAAPAVAAKWCREISRDRFESRDASLLPLCMYSRWPPFVRVSLACAARIEFGRHVLRIQYFYEGNGSSPLSISSLKSSSRIERGARGDDRKCFLPRSNRAPLYALVLKIMLQRMLWLLMFWITGMMGFLRYAWTRVTGLFIHGFREDDDYDDDGRRI</sequence>
<comment type="caution">
    <text evidence="2">The sequence shown here is derived from an EMBL/GenBank/DDBJ whole genome shotgun (WGS) entry which is preliminary data.</text>
</comment>
<keyword evidence="1" id="KW-0812">Transmembrane</keyword>
<reference evidence="2 3" key="1">
    <citation type="journal article" date="2019" name="Philos. Trans. R. Soc. Lond., B, Biol. Sci.">
        <title>Ant behaviour and brain gene expression of defending hosts depend on the ecological success of the intruding social parasite.</title>
        <authorList>
            <person name="Kaur R."/>
            <person name="Stoldt M."/>
            <person name="Jongepier E."/>
            <person name="Feldmeyer B."/>
            <person name="Menzel F."/>
            <person name="Bornberg-Bauer E."/>
            <person name="Foitzik S."/>
        </authorList>
    </citation>
    <scope>NUCLEOTIDE SEQUENCE [LARGE SCALE GENOMIC DNA]</scope>
    <source>
        <tissue evidence="2">Whole body</tissue>
    </source>
</reference>
<name>A0A4S2JB48_9HYME</name>
<accession>A0A4S2JB48</accession>
<feature type="transmembrane region" description="Helical" evidence="1">
    <location>
        <begin position="118"/>
        <end position="136"/>
    </location>
</feature>